<dbReference type="InterPro" id="IPR006043">
    <property type="entry name" value="NCS2"/>
</dbReference>
<gene>
    <name evidence="7" type="ORF">CHS0354_039810</name>
</gene>
<keyword evidence="8" id="KW-1185">Reference proteome</keyword>
<keyword evidence="5" id="KW-0472">Membrane</keyword>
<evidence type="ECO:0000313" key="8">
    <source>
        <dbReference type="Proteomes" id="UP001195483"/>
    </source>
</evidence>
<dbReference type="Proteomes" id="UP001195483">
    <property type="component" value="Unassembled WGS sequence"/>
</dbReference>
<comment type="subcellular location">
    <subcellularLocation>
        <location evidence="1">Membrane</location>
        <topology evidence="1">Multi-pass membrane protein</topology>
    </subcellularLocation>
</comment>
<dbReference type="AlphaFoldDB" id="A0AAE0SR10"/>
<keyword evidence="3" id="KW-0812">Transmembrane</keyword>
<name>A0AAE0SR10_9BIVA</name>
<comment type="similarity">
    <text evidence="2">Belongs to the nucleobase:cation symporter-2 (NCS2) (TC 2.A.40) family.</text>
</comment>
<accession>A0AAE0SR10</accession>
<evidence type="ECO:0000256" key="3">
    <source>
        <dbReference type="ARBA" id="ARBA00022692"/>
    </source>
</evidence>
<keyword evidence="6" id="KW-0732">Signal</keyword>
<dbReference type="Pfam" id="PF00860">
    <property type="entry name" value="Xan_ur_permease"/>
    <property type="match status" value="1"/>
</dbReference>
<dbReference type="GO" id="GO:0016020">
    <property type="term" value="C:membrane"/>
    <property type="evidence" value="ECO:0007669"/>
    <property type="project" value="UniProtKB-SubCell"/>
</dbReference>
<protein>
    <submittedName>
        <fullName evidence="7">Uncharacterized protein</fullName>
    </submittedName>
</protein>
<dbReference type="PANTHER" id="PTHR11119">
    <property type="entry name" value="XANTHINE-URACIL / VITAMIN C PERMEASE FAMILY MEMBER"/>
    <property type="match status" value="1"/>
</dbReference>
<reference evidence="7" key="2">
    <citation type="journal article" date="2021" name="Genome Biol. Evol.">
        <title>Developing a high-quality reference genome for a parasitic bivalve with doubly uniparental inheritance (Bivalvia: Unionida).</title>
        <authorList>
            <person name="Smith C.H."/>
        </authorList>
    </citation>
    <scope>NUCLEOTIDE SEQUENCE</scope>
    <source>
        <strain evidence="7">CHS0354</strain>
        <tissue evidence="7">Mantle</tissue>
    </source>
</reference>
<dbReference type="GO" id="GO:0022857">
    <property type="term" value="F:transmembrane transporter activity"/>
    <property type="evidence" value="ECO:0007669"/>
    <property type="project" value="InterPro"/>
</dbReference>
<evidence type="ECO:0000256" key="4">
    <source>
        <dbReference type="ARBA" id="ARBA00022989"/>
    </source>
</evidence>
<reference evidence="7" key="3">
    <citation type="submission" date="2023-05" db="EMBL/GenBank/DDBJ databases">
        <authorList>
            <person name="Smith C.H."/>
        </authorList>
    </citation>
    <scope>NUCLEOTIDE SEQUENCE</scope>
    <source>
        <strain evidence="7">CHS0354</strain>
        <tissue evidence="7">Mantle</tissue>
    </source>
</reference>
<evidence type="ECO:0000256" key="6">
    <source>
        <dbReference type="SAM" id="SignalP"/>
    </source>
</evidence>
<reference evidence="7" key="1">
    <citation type="journal article" date="2021" name="Genome Biol. Evol.">
        <title>A High-Quality Reference Genome for a Parasitic Bivalve with Doubly Uniparental Inheritance (Bivalvia: Unionida).</title>
        <authorList>
            <person name="Smith C.H."/>
        </authorList>
    </citation>
    <scope>NUCLEOTIDE SEQUENCE</scope>
    <source>
        <strain evidence="7">CHS0354</strain>
    </source>
</reference>
<proteinExistence type="inferred from homology"/>
<dbReference type="EMBL" id="JAEAOA010002321">
    <property type="protein sequence ID" value="KAK3596632.1"/>
    <property type="molecule type" value="Genomic_DNA"/>
</dbReference>
<evidence type="ECO:0000256" key="2">
    <source>
        <dbReference type="ARBA" id="ARBA00008821"/>
    </source>
</evidence>
<evidence type="ECO:0000313" key="7">
    <source>
        <dbReference type="EMBL" id="KAK3596632.1"/>
    </source>
</evidence>
<evidence type="ECO:0000256" key="1">
    <source>
        <dbReference type="ARBA" id="ARBA00004141"/>
    </source>
</evidence>
<feature type="chain" id="PRO_5042171312" evidence="6">
    <location>
        <begin position="16"/>
        <end position="173"/>
    </location>
</feature>
<evidence type="ECO:0000256" key="5">
    <source>
        <dbReference type="ARBA" id="ARBA00023136"/>
    </source>
</evidence>
<comment type="caution">
    <text evidence="7">The sequence shown here is derived from an EMBL/GenBank/DDBJ whole genome shotgun (WGS) entry which is preliminary data.</text>
</comment>
<organism evidence="7 8">
    <name type="scientific">Potamilus streckersoni</name>
    <dbReference type="NCBI Taxonomy" id="2493646"/>
    <lineage>
        <taxon>Eukaryota</taxon>
        <taxon>Metazoa</taxon>
        <taxon>Spiralia</taxon>
        <taxon>Lophotrochozoa</taxon>
        <taxon>Mollusca</taxon>
        <taxon>Bivalvia</taxon>
        <taxon>Autobranchia</taxon>
        <taxon>Heteroconchia</taxon>
        <taxon>Palaeoheterodonta</taxon>
        <taxon>Unionida</taxon>
        <taxon>Unionoidea</taxon>
        <taxon>Unionidae</taxon>
        <taxon>Ambleminae</taxon>
        <taxon>Lampsilini</taxon>
        <taxon>Potamilus</taxon>
    </lineage>
</organism>
<keyword evidence="4" id="KW-1133">Transmembrane helix</keyword>
<sequence>MWFLSFILTVAGALPDNPKSGYGYQARTDIRTNAIADAEWIRVPYPGYWGMPSFSSAMFVGMIAGVVTSIIESIGDYYTCARLAGALPPPPSAINRGIFIEGIDCILAAAVGAGFGVTSCSQNIGVISLTKVLQTIHIFNTFISFYSKSSSVQSCDYDSFVYLLINEWLCQLL</sequence>
<feature type="signal peptide" evidence="6">
    <location>
        <begin position="1"/>
        <end position="15"/>
    </location>
</feature>